<dbReference type="GO" id="GO:1904680">
    <property type="term" value="F:peptide transmembrane transporter activity"/>
    <property type="evidence" value="ECO:0007669"/>
    <property type="project" value="TreeGrafter"/>
</dbReference>
<comment type="similarity">
    <text evidence="2">Belongs to the bacterial solute-binding protein 5 family.</text>
</comment>
<evidence type="ECO:0000256" key="3">
    <source>
        <dbReference type="ARBA" id="ARBA00022729"/>
    </source>
</evidence>
<dbReference type="Gene3D" id="3.10.105.10">
    <property type="entry name" value="Dipeptide-binding Protein, Domain 3"/>
    <property type="match status" value="1"/>
</dbReference>
<dbReference type="PATRIC" id="fig|69279.3.peg.3015"/>
<dbReference type="PANTHER" id="PTHR30290:SF38">
    <property type="entry name" value="D,D-DIPEPTIDE-BINDING PERIPLASMIC PROTEIN DDPA-RELATED"/>
    <property type="match status" value="1"/>
</dbReference>
<dbReference type="PIRSF" id="PIRSF002741">
    <property type="entry name" value="MppA"/>
    <property type="match status" value="1"/>
</dbReference>
<dbReference type="PANTHER" id="PTHR30290">
    <property type="entry name" value="PERIPLASMIC BINDING COMPONENT OF ABC TRANSPORTER"/>
    <property type="match status" value="1"/>
</dbReference>
<dbReference type="InterPro" id="IPR000914">
    <property type="entry name" value="SBP_5_dom"/>
</dbReference>
<dbReference type="SUPFAM" id="SSF53850">
    <property type="entry name" value="Periplasmic binding protein-like II"/>
    <property type="match status" value="1"/>
</dbReference>
<keyword evidence="3" id="KW-0732">Signal</keyword>
<sequence>MKKGIDVSGSSNGTERRKFLKQMAIASASLVSSPMLSGRVASAQAQVGGTLVHLVHPEPPNLATFSSTAIATSLAGGRAYAGLLEYDFELRPKPSLAESWIVSEDAKLITFKLRPDVKFHDGRPFTSADVKYSVLEVLKKVHPRGINTLVDVQDVETPDPYTAVFRLEHPAPHLLKILSGYESPMVPKHLFETTDLLNSPYANAPVGCGPFKFGGWERGKYILFERFDSYFKPGKPYLERVVELSIADASTRTAVLERGEAHLCGLGGVPLSDAAELAKLPHLAVETRGSEYFSPIIQIEINTRVKPFDDKRVRQALAYAIDRNFVLKNLWFGYGKVASGPIPSVVNQLYTTEGVKNYNVPNALDIANNLLDEAGYKRDSSGIRFEVTHDVTPYGDEWNRFGDHVRQRLDLLGIKTILRIEDPATWLRRVYTNYDFQFTSDWPFALTDPVLGIHRQLHSRSIRPGVPFVNCSGWSSERTDELMDKAQREPDSRKRAALYREFQQIVVEECPIVYALEAQLPTVYNKKFTDVITGGMGLLGARDQTRLA</sequence>
<evidence type="ECO:0000313" key="5">
    <source>
        <dbReference type="EMBL" id="EXL04938.1"/>
    </source>
</evidence>
<dbReference type="AlphaFoldDB" id="A0A011UGF2"/>
<dbReference type="Pfam" id="PF00496">
    <property type="entry name" value="SBP_bac_5"/>
    <property type="match status" value="1"/>
</dbReference>
<dbReference type="InterPro" id="IPR006311">
    <property type="entry name" value="TAT_signal"/>
</dbReference>
<evidence type="ECO:0000256" key="2">
    <source>
        <dbReference type="ARBA" id="ARBA00005695"/>
    </source>
</evidence>
<dbReference type="PROSITE" id="PS51318">
    <property type="entry name" value="TAT"/>
    <property type="match status" value="1"/>
</dbReference>
<name>A0A011UGF2_9HYPH</name>
<protein>
    <submittedName>
        <fullName evidence="5">ABC transporter substrate-binding protein</fullName>
    </submittedName>
</protein>
<evidence type="ECO:0000256" key="1">
    <source>
        <dbReference type="ARBA" id="ARBA00004418"/>
    </source>
</evidence>
<dbReference type="HOGENOM" id="CLU_017028_7_3_5"/>
<dbReference type="Proteomes" id="UP000019849">
    <property type="component" value="Unassembled WGS sequence"/>
</dbReference>
<dbReference type="GO" id="GO:0030288">
    <property type="term" value="C:outer membrane-bounded periplasmic space"/>
    <property type="evidence" value="ECO:0007669"/>
    <property type="project" value="UniProtKB-ARBA"/>
</dbReference>
<feature type="domain" description="Solute-binding protein family 5" evidence="4">
    <location>
        <begin position="92"/>
        <end position="452"/>
    </location>
</feature>
<dbReference type="InterPro" id="IPR030678">
    <property type="entry name" value="Peptide/Ni-bd"/>
</dbReference>
<organism evidence="5 6">
    <name type="scientific">Aquamicrobium defluvii</name>
    <dbReference type="NCBI Taxonomy" id="69279"/>
    <lineage>
        <taxon>Bacteria</taxon>
        <taxon>Pseudomonadati</taxon>
        <taxon>Pseudomonadota</taxon>
        <taxon>Alphaproteobacteria</taxon>
        <taxon>Hyphomicrobiales</taxon>
        <taxon>Phyllobacteriaceae</taxon>
        <taxon>Aquamicrobium</taxon>
    </lineage>
</organism>
<dbReference type="InterPro" id="IPR039424">
    <property type="entry name" value="SBP_5"/>
</dbReference>
<dbReference type="CDD" id="cd08517">
    <property type="entry name" value="PBP2_NikA_DppA_OppA_like_13"/>
    <property type="match status" value="1"/>
</dbReference>
<evidence type="ECO:0000259" key="4">
    <source>
        <dbReference type="Pfam" id="PF00496"/>
    </source>
</evidence>
<comment type="caution">
    <text evidence="5">The sequence shown here is derived from an EMBL/GenBank/DDBJ whole genome shotgun (WGS) entry which is preliminary data.</text>
</comment>
<dbReference type="Gene3D" id="3.40.190.10">
    <property type="entry name" value="Periplasmic binding protein-like II"/>
    <property type="match status" value="1"/>
</dbReference>
<proteinExistence type="inferred from homology"/>
<dbReference type="GO" id="GO:0015833">
    <property type="term" value="P:peptide transport"/>
    <property type="evidence" value="ECO:0007669"/>
    <property type="project" value="TreeGrafter"/>
</dbReference>
<reference evidence="5 6" key="1">
    <citation type="submission" date="2014-02" db="EMBL/GenBank/DDBJ databases">
        <title>Aquamicrobium defluvii Genome sequencing.</title>
        <authorList>
            <person name="Wang X."/>
        </authorList>
    </citation>
    <scope>NUCLEOTIDE SEQUENCE [LARGE SCALE GENOMIC DNA]</scope>
    <source>
        <strain evidence="5 6">W13Z1</strain>
    </source>
</reference>
<dbReference type="EMBL" id="JENY01000020">
    <property type="protein sequence ID" value="EXL04938.1"/>
    <property type="molecule type" value="Genomic_DNA"/>
</dbReference>
<dbReference type="GO" id="GO:0043190">
    <property type="term" value="C:ATP-binding cassette (ABC) transporter complex"/>
    <property type="evidence" value="ECO:0007669"/>
    <property type="project" value="InterPro"/>
</dbReference>
<dbReference type="eggNOG" id="COG0747">
    <property type="taxonomic scope" value="Bacteria"/>
</dbReference>
<accession>A0A011UGF2</accession>
<evidence type="ECO:0000313" key="6">
    <source>
        <dbReference type="Proteomes" id="UP000019849"/>
    </source>
</evidence>
<dbReference type="RefSeq" id="WP_035028104.1">
    <property type="nucleotide sequence ID" value="NZ_KK073892.1"/>
</dbReference>
<comment type="subcellular location">
    <subcellularLocation>
        <location evidence="1">Periplasm</location>
    </subcellularLocation>
</comment>
<gene>
    <name evidence="5" type="ORF">BG36_09610</name>
</gene>
<dbReference type="STRING" id="69279.BG36_09610"/>